<dbReference type="AlphaFoldDB" id="A0A540VX52"/>
<evidence type="ECO:0000313" key="1">
    <source>
        <dbReference type="EMBL" id="TQF01338.1"/>
    </source>
</evidence>
<evidence type="ECO:0000313" key="2">
    <source>
        <dbReference type="Proteomes" id="UP000319103"/>
    </source>
</evidence>
<comment type="caution">
    <text evidence="1">The sequence shown here is derived from an EMBL/GenBank/DDBJ whole genome shotgun (WGS) entry which is preliminary data.</text>
</comment>
<organism evidence="1 2">
    <name type="scientific">Kitasatospora acidiphila</name>
    <dbReference type="NCBI Taxonomy" id="2567942"/>
    <lineage>
        <taxon>Bacteria</taxon>
        <taxon>Bacillati</taxon>
        <taxon>Actinomycetota</taxon>
        <taxon>Actinomycetes</taxon>
        <taxon>Kitasatosporales</taxon>
        <taxon>Streptomycetaceae</taxon>
        <taxon>Kitasatospora</taxon>
    </lineage>
</organism>
<proteinExistence type="predicted"/>
<dbReference type="Proteomes" id="UP000319103">
    <property type="component" value="Unassembled WGS sequence"/>
</dbReference>
<sequence length="475" mass="51166">MHRSALASDIVCAAAWDQAVGEVVMQSTLFQTLARQRGLEEYKLFLANFRQAAQHLAETEANPAIAGLEIGQRQFMRWLGGEFNGLPRAASRRVLEHMFDCSAEALFSSAPQTGLAVGPTLMTTTSVPGSDPTTENTWTALMASAADESARFAQLAETTNVGPHTLEQMAADVARIVSTYPNRPVVPLFLEAKTLRDRTFSLLEGRQPPLMTKDLYVLAGTLCGVLANAAFDLGAYHAAHTHARTALLCAKQAGHHSLQVWLHGMQALISYWDNRPADAVHFAQSATDLTPEGGTAGIRLASIESRAHARLGHRTDALAALHRADDLREQWDGSELLGGMMAFPVAKQHFYASTSYLWLGEPGDIALAGRSAEESVGMYTSLPAAEQRLGELSLARMDLALADLCADQLDGAADQVDMVLEVSARRPTESVARRLDLFARRLSQLPAGRSSAGTVLLDALQSSTRPPALPAGDME</sequence>
<name>A0A540VX52_9ACTN</name>
<protein>
    <recommendedName>
        <fullName evidence="3">XRE family transcriptional regulator</fullName>
    </recommendedName>
</protein>
<dbReference type="EMBL" id="VIGB01000003">
    <property type="protein sequence ID" value="TQF01338.1"/>
    <property type="molecule type" value="Genomic_DNA"/>
</dbReference>
<evidence type="ECO:0008006" key="3">
    <source>
        <dbReference type="Google" id="ProtNLM"/>
    </source>
</evidence>
<reference evidence="1 2" key="1">
    <citation type="submission" date="2019-06" db="EMBL/GenBank/DDBJ databases">
        <title>Description of Kitasatospora acidophila sp. nov. isolated from pine grove soil, and reclassification of Streptomyces novaecaesareae to Kitasatospora novaeceasareae comb. nov.</title>
        <authorList>
            <person name="Kim M.J."/>
        </authorList>
    </citation>
    <scope>NUCLEOTIDE SEQUENCE [LARGE SCALE GENOMIC DNA]</scope>
    <source>
        <strain evidence="1 2">MMS16-CNU292</strain>
    </source>
</reference>
<dbReference type="RefSeq" id="WP_141632070.1">
    <property type="nucleotide sequence ID" value="NZ_VIGB01000003.1"/>
</dbReference>
<keyword evidence="2" id="KW-1185">Reference proteome</keyword>
<gene>
    <name evidence="1" type="ORF">E6W39_02660</name>
</gene>
<dbReference type="OrthoDB" id="3215106at2"/>
<accession>A0A540VX52</accession>